<dbReference type="AlphaFoldDB" id="A0A8G2FF35"/>
<dbReference type="Proteomes" id="UP000186308">
    <property type="component" value="Unassembled WGS sequence"/>
</dbReference>
<dbReference type="InterPro" id="IPR008990">
    <property type="entry name" value="Elect_transpt_acc-like_dom_sf"/>
</dbReference>
<sequence>MHDIGGVPRFLCEPVDPSPHSLTEFDRTVDAIRQILGQKQVMSVDELRRGIESLPEATYFGLSYYERWLRSITAILLEKSVITEAELMAAATAP</sequence>
<gene>
    <name evidence="2" type="ORF">SAMN05421828_12141</name>
</gene>
<evidence type="ECO:0000313" key="3">
    <source>
        <dbReference type="Proteomes" id="UP000186308"/>
    </source>
</evidence>
<dbReference type="SUPFAM" id="SSF50090">
    <property type="entry name" value="Electron transport accessory proteins"/>
    <property type="match status" value="1"/>
</dbReference>
<comment type="caution">
    <text evidence="2">The sequence shown here is derived from an EMBL/GenBank/DDBJ whole genome shotgun (WGS) entry which is preliminary data.</text>
</comment>
<accession>A0A8G2FF35</accession>
<protein>
    <submittedName>
        <fullName evidence="2">Nitrile hydratase</fullName>
    </submittedName>
</protein>
<organism evidence="2 3">
    <name type="scientific">Acidiphilium rubrum</name>
    <dbReference type="NCBI Taxonomy" id="526"/>
    <lineage>
        <taxon>Bacteria</taxon>
        <taxon>Pseudomonadati</taxon>
        <taxon>Pseudomonadota</taxon>
        <taxon>Alphaproteobacteria</taxon>
        <taxon>Acetobacterales</taxon>
        <taxon>Acidocellaceae</taxon>
        <taxon>Acidiphilium</taxon>
    </lineage>
</organism>
<dbReference type="InterPro" id="IPR049054">
    <property type="entry name" value="CN_hydtase_beta-like_N"/>
</dbReference>
<dbReference type="Pfam" id="PF21006">
    <property type="entry name" value="NHase_beta_N"/>
    <property type="match status" value="1"/>
</dbReference>
<proteinExistence type="predicted"/>
<dbReference type="InterPro" id="IPR042262">
    <property type="entry name" value="CN_hydtase_beta_C"/>
</dbReference>
<dbReference type="Gene3D" id="1.10.472.20">
    <property type="entry name" value="Nitrile hydratase, beta subunit"/>
    <property type="match status" value="1"/>
</dbReference>
<evidence type="ECO:0000313" key="2">
    <source>
        <dbReference type="EMBL" id="SIR25039.1"/>
    </source>
</evidence>
<reference evidence="2 3" key="1">
    <citation type="submission" date="2017-01" db="EMBL/GenBank/DDBJ databases">
        <authorList>
            <person name="Varghese N."/>
            <person name="Submissions S."/>
        </authorList>
    </citation>
    <scope>NUCLEOTIDE SEQUENCE [LARGE SCALE GENOMIC DNA]</scope>
    <source>
        <strain evidence="2 3">ATCC 35905</strain>
    </source>
</reference>
<feature type="domain" description="Nitrile hydratase beta subunit-like N-terminal" evidence="1">
    <location>
        <begin position="1"/>
        <end position="91"/>
    </location>
</feature>
<evidence type="ECO:0000259" key="1">
    <source>
        <dbReference type="Pfam" id="PF21006"/>
    </source>
</evidence>
<dbReference type="EMBL" id="FTNE01000021">
    <property type="protein sequence ID" value="SIR25039.1"/>
    <property type="molecule type" value="Genomic_DNA"/>
</dbReference>
<name>A0A8G2FF35_ACIRU</name>
<keyword evidence="3" id="KW-1185">Reference proteome</keyword>